<comment type="subunit">
    <text evidence="3">Homodimer.</text>
</comment>
<dbReference type="InterPro" id="IPR045843">
    <property type="entry name" value="IND-like"/>
</dbReference>
<keyword evidence="4" id="KW-0805">Transcription regulation</keyword>
<dbReference type="Gene3D" id="4.10.280.10">
    <property type="entry name" value="Helix-loop-helix DNA-binding domain"/>
    <property type="match status" value="1"/>
</dbReference>
<evidence type="ECO:0000259" key="9">
    <source>
        <dbReference type="PROSITE" id="PS50888"/>
    </source>
</evidence>
<comment type="subcellular location">
    <subcellularLocation>
        <location evidence="1">Nucleus</location>
    </subcellularLocation>
</comment>
<dbReference type="SMART" id="SM00353">
    <property type="entry name" value="HLH"/>
    <property type="match status" value="1"/>
</dbReference>
<dbReference type="GO" id="GO:0000978">
    <property type="term" value="F:RNA polymerase II cis-regulatory region sequence-specific DNA binding"/>
    <property type="evidence" value="ECO:0007669"/>
    <property type="project" value="TreeGrafter"/>
</dbReference>
<keyword evidence="5" id="KW-0238">DNA-binding</keyword>
<evidence type="ECO:0000256" key="1">
    <source>
        <dbReference type="ARBA" id="ARBA00004123"/>
    </source>
</evidence>
<feature type="region of interest" description="Disordered" evidence="8">
    <location>
        <begin position="247"/>
        <end position="275"/>
    </location>
</feature>
<accession>A0A0A9FDM2</accession>
<dbReference type="AlphaFoldDB" id="A0A0A9FDM2"/>
<reference evidence="10" key="2">
    <citation type="journal article" date="2015" name="Data Brief">
        <title>Shoot transcriptome of the giant reed, Arundo donax.</title>
        <authorList>
            <person name="Barrero R.A."/>
            <person name="Guerrero F.D."/>
            <person name="Moolhuijzen P."/>
            <person name="Goolsby J.A."/>
            <person name="Tidwell J."/>
            <person name="Bellgard S.E."/>
            <person name="Bellgard M.I."/>
        </authorList>
    </citation>
    <scope>NUCLEOTIDE SEQUENCE</scope>
    <source>
        <tissue evidence="10">Shoot tissue taken approximately 20 cm above the soil surface</tissue>
    </source>
</reference>
<proteinExistence type="inferred from homology"/>
<comment type="similarity">
    <text evidence="2">Belongs to the bHLH protein family.</text>
</comment>
<evidence type="ECO:0000256" key="3">
    <source>
        <dbReference type="ARBA" id="ARBA00011738"/>
    </source>
</evidence>
<dbReference type="InterPro" id="IPR011598">
    <property type="entry name" value="bHLH_dom"/>
</dbReference>
<dbReference type="GO" id="GO:0000981">
    <property type="term" value="F:DNA-binding transcription factor activity, RNA polymerase II-specific"/>
    <property type="evidence" value="ECO:0007669"/>
    <property type="project" value="TreeGrafter"/>
</dbReference>
<dbReference type="InterPro" id="IPR036638">
    <property type="entry name" value="HLH_DNA-bd_sf"/>
</dbReference>
<evidence type="ECO:0000256" key="2">
    <source>
        <dbReference type="ARBA" id="ARBA00005510"/>
    </source>
</evidence>
<evidence type="ECO:0000256" key="7">
    <source>
        <dbReference type="ARBA" id="ARBA00023242"/>
    </source>
</evidence>
<dbReference type="GO" id="GO:0046983">
    <property type="term" value="F:protein dimerization activity"/>
    <property type="evidence" value="ECO:0007669"/>
    <property type="project" value="InterPro"/>
</dbReference>
<dbReference type="SUPFAM" id="SSF47459">
    <property type="entry name" value="HLH, helix-loop-helix DNA-binding domain"/>
    <property type="match status" value="1"/>
</dbReference>
<evidence type="ECO:0000313" key="10">
    <source>
        <dbReference type="EMBL" id="JAE06368.1"/>
    </source>
</evidence>
<dbReference type="CDD" id="cd11393">
    <property type="entry name" value="bHLH_AtbHLH_like"/>
    <property type="match status" value="1"/>
</dbReference>
<organism evidence="10">
    <name type="scientific">Arundo donax</name>
    <name type="common">Giant reed</name>
    <name type="synonym">Donax arundinaceus</name>
    <dbReference type="NCBI Taxonomy" id="35708"/>
    <lineage>
        <taxon>Eukaryota</taxon>
        <taxon>Viridiplantae</taxon>
        <taxon>Streptophyta</taxon>
        <taxon>Embryophyta</taxon>
        <taxon>Tracheophyta</taxon>
        <taxon>Spermatophyta</taxon>
        <taxon>Magnoliopsida</taxon>
        <taxon>Liliopsida</taxon>
        <taxon>Poales</taxon>
        <taxon>Poaceae</taxon>
        <taxon>PACMAD clade</taxon>
        <taxon>Arundinoideae</taxon>
        <taxon>Arundineae</taxon>
        <taxon>Arundo</taxon>
    </lineage>
</organism>
<evidence type="ECO:0000256" key="5">
    <source>
        <dbReference type="ARBA" id="ARBA00023125"/>
    </source>
</evidence>
<feature type="compositionally biased region" description="Polar residues" evidence="8">
    <location>
        <begin position="251"/>
        <end position="260"/>
    </location>
</feature>
<feature type="domain" description="BHLH" evidence="9">
    <location>
        <begin position="270"/>
        <end position="319"/>
    </location>
</feature>
<keyword evidence="7" id="KW-0539">Nucleus</keyword>
<keyword evidence="6" id="KW-0804">Transcription</keyword>
<dbReference type="FunFam" id="4.10.280.10:FF:000032">
    <property type="entry name" value="Transcription factor bHLH123 family"/>
    <property type="match status" value="1"/>
</dbReference>
<sequence length="392" mass="41912">MANEWWSSTSHRSHGTSACTAAPLSVTDRVPCGWTPPTAAAESTTSSITFQDPYRSAATHQPLSDAASSLAADPHMDWTQAFLSGRNDTSFQAVLQDDMVRGAQPTADEAAAMNTSSLIRDASDGCFFLGAQAPLAQPQYGYGAAPVQALFDGTEPHDVSMYGDSRQSSEAGYDAMALTQFSQLLKPSPPPASTQMQGSGGGGQVQFLSGSYVPFGGPLQSQLLLQALQPNKSSSRSSNANNILMEKDACSSATRKSVTESPAAAKRPRIEAPSPMPTFKVRKEKLGDRITALQQLVSPFGKTDTASVLHEAIEYIKFLHDQVASLSSPYLKNGIPLQQFHQKVSEDGKDNGDAKQDLRSRGLCLVPVANTYTVASETVPEFWHPTFGGTFR</sequence>
<reference evidence="10" key="1">
    <citation type="submission" date="2014-09" db="EMBL/GenBank/DDBJ databases">
        <authorList>
            <person name="Magalhaes I.L.F."/>
            <person name="Oliveira U."/>
            <person name="Santos F.R."/>
            <person name="Vidigal T.H.D.A."/>
            <person name="Brescovit A.D."/>
            <person name="Santos A.J."/>
        </authorList>
    </citation>
    <scope>NUCLEOTIDE SEQUENCE</scope>
    <source>
        <tissue evidence="10">Shoot tissue taken approximately 20 cm above the soil surface</tissue>
    </source>
</reference>
<dbReference type="PROSITE" id="PS50888">
    <property type="entry name" value="BHLH"/>
    <property type="match status" value="1"/>
</dbReference>
<dbReference type="GO" id="GO:0005634">
    <property type="term" value="C:nucleus"/>
    <property type="evidence" value="ECO:0007669"/>
    <property type="project" value="UniProtKB-SubCell"/>
</dbReference>
<evidence type="ECO:0000256" key="8">
    <source>
        <dbReference type="SAM" id="MobiDB-lite"/>
    </source>
</evidence>
<evidence type="ECO:0000256" key="4">
    <source>
        <dbReference type="ARBA" id="ARBA00023015"/>
    </source>
</evidence>
<dbReference type="InterPro" id="IPR045239">
    <property type="entry name" value="bHLH95_bHLH"/>
</dbReference>
<evidence type="ECO:0000256" key="6">
    <source>
        <dbReference type="ARBA" id="ARBA00023163"/>
    </source>
</evidence>
<dbReference type="PANTHER" id="PTHR16223:SF238">
    <property type="entry name" value="TRANSCRIPTION FACTOR BHLH114"/>
    <property type="match status" value="1"/>
</dbReference>
<dbReference type="PANTHER" id="PTHR16223">
    <property type="entry name" value="TRANSCRIPTION FACTOR BHLH83-RELATED"/>
    <property type="match status" value="1"/>
</dbReference>
<protein>
    <recommendedName>
        <fullName evidence="9">BHLH domain-containing protein</fullName>
    </recommendedName>
</protein>
<name>A0A0A9FDM2_ARUDO</name>
<dbReference type="EMBL" id="GBRH01191528">
    <property type="protein sequence ID" value="JAE06368.1"/>
    <property type="molecule type" value="Transcribed_RNA"/>
</dbReference>